<dbReference type="PANTHER" id="PTHR12681:SF0">
    <property type="entry name" value="ZINC FINGER CCCH DOMAIN-CONTAINING PROTEIN 15"/>
    <property type="match status" value="1"/>
</dbReference>
<dbReference type="GO" id="GO:0003729">
    <property type="term" value="F:mRNA binding"/>
    <property type="evidence" value="ECO:0007669"/>
    <property type="project" value="TreeGrafter"/>
</dbReference>
<feature type="zinc finger region" description="C3H1-type" evidence="4">
    <location>
        <begin position="93"/>
        <end position="120"/>
    </location>
</feature>
<evidence type="ECO:0000256" key="4">
    <source>
        <dbReference type="PROSITE-ProRule" id="PRU00723"/>
    </source>
</evidence>
<dbReference type="Gene3D" id="4.10.1000.10">
    <property type="entry name" value="Zinc finger, CCCH-type"/>
    <property type="match status" value="1"/>
</dbReference>
<protein>
    <submittedName>
        <fullName evidence="7">DRG Family Regulatory Protein, Tma46</fullName>
    </submittedName>
</protein>
<dbReference type="PROSITE" id="PS50103">
    <property type="entry name" value="ZF_C3H1"/>
    <property type="match status" value="2"/>
</dbReference>
<dbReference type="Pfam" id="PF16543">
    <property type="entry name" value="DFRP_C"/>
    <property type="match status" value="1"/>
</dbReference>
<feature type="compositionally biased region" description="Acidic residues" evidence="5">
    <location>
        <begin position="293"/>
        <end position="303"/>
    </location>
</feature>
<reference evidence="7" key="1">
    <citation type="submission" date="2020-09" db="EMBL/GenBank/DDBJ databases">
        <title>Comparative genome analyses of four rice-infecting Rhizoctonia solani isolates reveal extensive enrichment of homogalacturonan modification genes.</title>
        <authorList>
            <person name="Lee D.-Y."/>
            <person name="Jeon J."/>
            <person name="Kim K.-T."/>
            <person name="Cheong K."/>
            <person name="Song H."/>
            <person name="Choi G."/>
            <person name="Ko J."/>
            <person name="Opiyo S.O."/>
            <person name="Zuo S."/>
            <person name="Madhav S."/>
            <person name="Lee Y.-H."/>
            <person name="Wang G.-L."/>
        </authorList>
    </citation>
    <scope>NUCLEOTIDE SEQUENCE</scope>
    <source>
        <strain evidence="8">AG1-IA WGL</strain>
        <strain evidence="7">AG1-IA YN-7</strain>
    </source>
</reference>
<feature type="compositionally biased region" description="Basic and acidic residues" evidence="5">
    <location>
        <begin position="339"/>
        <end position="351"/>
    </location>
</feature>
<dbReference type="InterPro" id="IPR000571">
    <property type="entry name" value="Znf_CCCH"/>
</dbReference>
<evidence type="ECO:0000313" key="9">
    <source>
        <dbReference type="Proteomes" id="UP000650582"/>
    </source>
</evidence>
<feature type="domain" description="C3H1-type" evidence="6">
    <location>
        <begin position="93"/>
        <end position="120"/>
    </location>
</feature>
<evidence type="ECO:0000313" key="7">
    <source>
        <dbReference type="EMBL" id="KAF8674218.1"/>
    </source>
</evidence>
<dbReference type="EMBL" id="JACYCC010000131">
    <property type="protein sequence ID" value="KAF8674218.1"/>
    <property type="molecule type" value="Genomic_DNA"/>
</dbReference>
<evidence type="ECO:0000259" key="6">
    <source>
        <dbReference type="PROSITE" id="PS50103"/>
    </source>
</evidence>
<evidence type="ECO:0000256" key="5">
    <source>
        <dbReference type="SAM" id="MobiDB-lite"/>
    </source>
</evidence>
<keyword evidence="2 4" id="KW-0863">Zinc-finger</keyword>
<keyword evidence="3 4" id="KW-0862">Zinc</keyword>
<dbReference type="OrthoDB" id="278280at2759"/>
<evidence type="ECO:0000256" key="2">
    <source>
        <dbReference type="ARBA" id="ARBA00022771"/>
    </source>
</evidence>
<proteinExistence type="predicted"/>
<comment type="caution">
    <text evidence="7">The sequence shown here is derived from an EMBL/GenBank/DDBJ whole genome shotgun (WGS) entry which is preliminary data.</text>
</comment>
<evidence type="ECO:0000256" key="3">
    <source>
        <dbReference type="ARBA" id="ARBA00022833"/>
    </source>
</evidence>
<evidence type="ECO:0000313" key="8">
    <source>
        <dbReference type="EMBL" id="KAF8699293.1"/>
    </source>
</evidence>
<feature type="zinc finger region" description="C3H1-type" evidence="4">
    <location>
        <begin position="164"/>
        <end position="202"/>
    </location>
</feature>
<dbReference type="SUPFAM" id="SSF90229">
    <property type="entry name" value="CCCH zinc finger"/>
    <property type="match status" value="1"/>
</dbReference>
<name>A0A8H7H3U3_9AGAM</name>
<dbReference type="Gene3D" id="6.20.400.10">
    <property type="match status" value="1"/>
</dbReference>
<dbReference type="GO" id="GO:0002181">
    <property type="term" value="P:cytoplasmic translation"/>
    <property type="evidence" value="ECO:0007669"/>
    <property type="project" value="TreeGrafter"/>
</dbReference>
<dbReference type="PANTHER" id="PTHR12681">
    <property type="entry name" value="ZINC FINGER-CONTAINING PROTEIN P48ZNF"/>
    <property type="match status" value="1"/>
</dbReference>
<feature type="compositionally biased region" description="Basic and acidic residues" evidence="5">
    <location>
        <begin position="48"/>
        <end position="74"/>
    </location>
</feature>
<dbReference type="Pfam" id="PF00642">
    <property type="entry name" value="zf-CCCH"/>
    <property type="match status" value="1"/>
</dbReference>
<accession>A0A8H7H3U3</accession>
<feature type="region of interest" description="Disordered" evidence="5">
    <location>
        <begin position="293"/>
        <end position="351"/>
    </location>
</feature>
<dbReference type="Proteomes" id="UP000650582">
    <property type="component" value="Unassembled WGS sequence"/>
</dbReference>
<dbReference type="Proteomes" id="UP000602905">
    <property type="component" value="Unassembled WGS sequence"/>
</dbReference>
<dbReference type="InterPro" id="IPR036855">
    <property type="entry name" value="Znf_CCCH_sf"/>
</dbReference>
<organism evidence="7 9">
    <name type="scientific">Rhizoctonia solani</name>
    <dbReference type="NCBI Taxonomy" id="456999"/>
    <lineage>
        <taxon>Eukaryota</taxon>
        <taxon>Fungi</taxon>
        <taxon>Dikarya</taxon>
        <taxon>Basidiomycota</taxon>
        <taxon>Agaricomycotina</taxon>
        <taxon>Agaricomycetes</taxon>
        <taxon>Cantharellales</taxon>
        <taxon>Ceratobasidiaceae</taxon>
        <taxon>Rhizoctonia</taxon>
    </lineage>
</organism>
<dbReference type="GO" id="GO:0005829">
    <property type="term" value="C:cytosol"/>
    <property type="evidence" value="ECO:0007669"/>
    <property type="project" value="TreeGrafter"/>
</dbReference>
<gene>
    <name evidence="8" type="ORF">RHS03_07258</name>
    <name evidence="7" type="ORF">RHS04_07356</name>
</gene>
<dbReference type="EMBL" id="JACYCD010000239">
    <property type="protein sequence ID" value="KAF8699293.1"/>
    <property type="molecule type" value="Genomic_DNA"/>
</dbReference>
<sequence>MPPKQQQKPSSSKVKDDKTFGLKNKNKSAKVQKDIARIQNEQSRAGKNKQEAQKEREKALRAKEKADAEKRKKEEGELFKPVQVAQKVPFGVDPKTVLCVYFKAGNCDKGNKCKFSHDRDVERKQEKKDIYSDSRDDKANDTMDKWDQEKLQNVILSKHGNPRTTTDIVCKHFIDAIESGKFGWFWECPNGGEKCMYRHALPPGFVLKSERKAAEEAAKANTISLEEFLERHKLGSNLTPVTPETFAVWKKTRLNKKAAEEDALRKTKDAQAAAGKNVGMSGRDLFQYNPEWFEQDSDEEPDWDFSAYRKEKQDEDDREEQELIRNFNEAQIDGEEERESNVEDKGKQKET</sequence>
<dbReference type="AlphaFoldDB" id="A0A8H7H3U3"/>
<feature type="region of interest" description="Disordered" evidence="5">
    <location>
        <begin position="1"/>
        <end position="74"/>
    </location>
</feature>
<keyword evidence="1 4" id="KW-0479">Metal-binding</keyword>
<dbReference type="SMART" id="SM00356">
    <property type="entry name" value="ZnF_C3H1"/>
    <property type="match status" value="2"/>
</dbReference>
<dbReference type="InterPro" id="IPR032378">
    <property type="entry name" value="ZC3H15/TMA46_C"/>
</dbReference>
<dbReference type="GO" id="GO:0008270">
    <property type="term" value="F:zinc ion binding"/>
    <property type="evidence" value="ECO:0007669"/>
    <property type="project" value="UniProtKB-KW"/>
</dbReference>
<evidence type="ECO:0000256" key="1">
    <source>
        <dbReference type="ARBA" id="ARBA00022723"/>
    </source>
</evidence>
<feature type="domain" description="C3H1-type" evidence="6">
    <location>
        <begin position="164"/>
        <end position="202"/>
    </location>
</feature>
<feature type="compositionally biased region" description="Low complexity" evidence="5">
    <location>
        <begin position="1"/>
        <end position="12"/>
    </location>
</feature>